<dbReference type="InterPro" id="IPR042837">
    <property type="entry name" value="PTX3"/>
</dbReference>
<evidence type="ECO:0000256" key="1">
    <source>
        <dbReference type="ARBA" id="ARBA00022729"/>
    </source>
</evidence>
<protein>
    <submittedName>
        <fullName evidence="5">LamG domain-containing protein</fullName>
    </submittedName>
</protein>
<dbReference type="InterPro" id="IPR006558">
    <property type="entry name" value="LamG-like"/>
</dbReference>
<keyword evidence="6" id="KW-1185">Reference proteome</keyword>
<dbReference type="SMART" id="SM00560">
    <property type="entry name" value="LamGL"/>
    <property type="match status" value="1"/>
</dbReference>
<reference evidence="6" key="1">
    <citation type="journal article" date="2019" name="Int. J. Syst. Evol. Microbiol.">
        <title>The Global Catalogue of Microorganisms (GCM) 10K type strain sequencing project: providing services to taxonomists for standard genome sequencing and annotation.</title>
        <authorList>
            <consortium name="The Broad Institute Genomics Platform"/>
            <consortium name="The Broad Institute Genome Sequencing Center for Infectious Disease"/>
            <person name="Wu L."/>
            <person name="Ma J."/>
        </authorList>
    </citation>
    <scope>NUCLEOTIDE SEQUENCE [LARGE SCALE GENOMIC DNA]</scope>
    <source>
        <strain evidence="6">CGMCC 4.7131</strain>
    </source>
</reference>
<feature type="compositionally biased region" description="Basic and acidic residues" evidence="3">
    <location>
        <begin position="192"/>
        <end position="207"/>
    </location>
</feature>
<feature type="compositionally biased region" description="Low complexity" evidence="3">
    <location>
        <begin position="1"/>
        <end position="18"/>
    </location>
</feature>
<dbReference type="PANTHER" id="PTHR46943">
    <property type="entry name" value="PENTRAXIN-RELATED PROTEIN PTX3"/>
    <property type="match status" value="1"/>
</dbReference>
<dbReference type="SUPFAM" id="SSF49899">
    <property type="entry name" value="Concanavalin A-like lectins/glucanases"/>
    <property type="match status" value="2"/>
</dbReference>
<evidence type="ECO:0000256" key="3">
    <source>
        <dbReference type="SAM" id="MobiDB-lite"/>
    </source>
</evidence>
<evidence type="ECO:0000313" key="5">
    <source>
        <dbReference type="EMBL" id="MFC5243450.1"/>
    </source>
</evidence>
<dbReference type="InterPro" id="IPR013320">
    <property type="entry name" value="ConA-like_dom_sf"/>
</dbReference>
<dbReference type="RefSeq" id="WP_344568481.1">
    <property type="nucleotide sequence ID" value="NZ_BAAATG010000056.1"/>
</dbReference>
<evidence type="ECO:0000259" key="4">
    <source>
        <dbReference type="SMART" id="SM00560"/>
    </source>
</evidence>
<feature type="region of interest" description="Disordered" evidence="3">
    <location>
        <begin position="176"/>
        <end position="221"/>
    </location>
</feature>
<dbReference type="EMBL" id="JBHSKN010000026">
    <property type="protein sequence ID" value="MFC5243450.1"/>
    <property type="molecule type" value="Genomic_DNA"/>
</dbReference>
<proteinExistence type="predicted"/>
<keyword evidence="1" id="KW-0732">Signal</keyword>
<keyword evidence="2" id="KW-1015">Disulfide bond</keyword>
<feature type="region of interest" description="Disordered" evidence="3">
    <location>
        <begin position="1"/>
        <end position="56"/>
    </location>
</feature>
<dbReference type="Gene3D" id="2.60.120.200">
    <property type="match status" value="2"/>
</dbReference>
<organism evidence="5 6">
    <name type="scientific">Streptomyces atrovirens</name>
    <dbReference type="NCBI Taxonomy" id="285556"/>
    <lineage>
        <taxon>Bacteria</taxon>
        <taxon>Bacillati</taxon>
        <taxon>Actinomycetota</taxon>
        <taxon>Actinomycetes</taxon>
        <taxon>Kitasatosporales</taxon>
        <taxon>Streptomycetaceae</taxon>
        <taxon>Streptomyces</taxon>
    </lineage>
</organism>
<evidence type="ECO:0000313" key="6">
    <source>
        <dbReference type="Proteomes" id="UP001596035"/>
    </source>
</evidence>
<sequence>MAAAALTLPATTAYATSAGPDGPPSEHAGDRARAVVAQAAQRRQGSEEADNTVPLPPRVTLAAPYTECLANDCRAAGGPGVAVKFTFAPNEADTDIVSYRYKLSSEPTWSSVTGETATVTHIPQQSGLYHLQVQAVDGTGWPGVSADLDFMVASGEADIGRWHFDEASGAALDSGTEAGKARHHATLTGGATRDDRGRRGVRTHDSEGAPLPSPVTDRGLTLDGSSGYAATSGPVVDTRESYTLSAWVRPDTLGGTDRTVLAQDGDFRLSYDAAQGTWTLRPSLPADADHRTLVAGQPATPKVWTHLTAVYDAPADETRLYVNGRLQATGTAPGTGAADGPLQFGRALSDGSPTEYTDYFDGSIDEVAVWQRALTDTEIADEARLTFNAGRNAVELVADWSADGATGTTLTDTTSGYDARLTLSGGATLDGETLVLDGVDGAATADGPLVDGTGSFTVSTEVTLDGAAVSTWDVGHIGQVVSRRAADGSTWGLWYEAAGMETVFDPDTFEEKLVPVGFWRFGRLNADGTYVAVASEEVARPDEPVRLTGVHNAQDGTIELYIGNVQNGSALSVTSAPGSGEFTVGATTDGDTRTQHLPARIKDIRVWAGAVSSSQQLSEVTGG</sequence>
<accession>A0ABW0E071</accession>
<comment type="caution">
    <text evidence="5">The sequence shown here is derived from an EMBL/GenBank/DDBJ whole genome shotgun (WGS) entry which is preliminary data.</text>
</comment>
<feature type="compositionally biased region" description="Low complexity" evidence="3">
    <location>
        <begin position="34"/>
        <end position="43"/>
    </location>
</feature>
<feature type="domain" description="LamG-like jellyroll fold" evidence="4">
    <location>
        <begin position="240"/>
        <end position="377"/>
    </location>
</feature>
<dbReference type="Pfam" id="PF00801">
    <property type="entry name" value="PKD"/>
    <property type="match status" value="1"/>
</dbReference>
<gene>
    <name evidence="5" type="ORF">ACFPWV_26665</name>
</gene>
<dbReference type="InterPro" id="IPR000601">
    <property type="entry name" value="PKD_dom"/>
</dbReference>
<dbReference type="Pfam" id="PF13385">
    <property type="entry name" value="Laminin_G_3"/>
    <property type="match status" value="1"/>
</dbReference>
<dbReference type="PANTHER" id="PTHR46943:SF1">
    <property type="entry name" value="PENTRAXIN-RELATED PROTEIN PTX3"/>
    <property type="match status" value="1"/>
</dbReference>
<dbReference type="Proteomes" id="UP001596035">
    <property type="component" value="Unassembled WGS sequence"/>
</dbReference>
<evidence type="ECO:0000256" key="2">
    <source>
        <dbReference type="ARBA" id="ARBA00023157"/>
    </source>
</evidence>
<name>A0ABW0E071_9ACTN</name>